<keyword evidence="4" id="KW-1185">Reference proteome</keyword>
<comment type="caution">
    <text evidence="3">The sequence shown here is derived from an EMBL/GenBank/DDBJ whole genome shotgun (WGS) entry which is preliminary data.</text>
</comment>
<dbReference type="EMBL" id="BQXS01012642">
    <property type="protein sequence ID" value="GKT26221.1"/>
    <property type="molecule type" value="Genomic_DNA"/>
</dbReference>
<feature type="region of interest" description="Disordered" evidence="1">
    <location>
        <begin position="411"/>
        <end position="439"/>
    </location>
</feature>
<evidence type="ECO:0000256" key="1">
    <source>
        <dbReference type="SAM" id="MobiDB-lite"/>
    </source>
</evidence>
<feature type="compositionally biased region" description="Basic and acidic residues" evidence="1">
    <location>
        <begin position="411"/>
        <end position="428"/>
    </location>
</feature>
<evidence type="ECO:0000256" key="2">
    <source>
        <dbReference type="SAM" id="Phobius"/>
    </source>
</evidence>
<feature type="transmembrane region" description="Helical" evidence="2">
    <location>
        <begin position="287"/>
        <end position="313"/>
    </location>
</feature>
<gene>
    <name evidence="3" type="ORF">ADUPG1_013282</name>
</gene>
<name>A0ABQ5K2E2_9EUKA</name>
<evidence type="ECO:0000313" key="4">
    <source>
        <dbReference type="Proteomes" id="UP001057375"/>
    </source>
</evidence>
<organism evidence="3 4">
    <name type="scientific">Aduncisulcus paluster</name>
    <dbReference type="NCBI Taxonomy" id="2918883"/>
    <lineage>
        <taxon>Eukaryota</taxon>
        <taxon>Metamonada</taxon>
        <taxon>Carpediemonas-like organisms</taxon>
        <taxon>Aduncisulcus</taxon>
    </lineage>
</organism>
<keyword evidence="2" id="KW-0812">Transmembrane</keyword>
<accession>A0ABQ5K2E2</accession>
<feature type="transmembrane region" description="Helical" evidence="2">
    <location>
        <begin position="95"/>
        <end position="116"/>
    </location>
</feature>
<reference evidence="3" key="1">
    <citation type="submission" date="2022-03" db="EMBL/GenBank/DDBJ databases">
        <title>Draft genome sequence of Aduncisulcus paluster, a free-living microaerophilic Fornicata.</title>
        <authorList>
            <person name="Yuyama I."/>
            <person name="Kume K."/>
            <person name="Tamura T."/>
            <person name="Inagaki Y."/>
            <person name="Hashimoto T."/>
        </authorList>
    </citation>
    <scope>NUCLEOTIDE SEQUENCE</scope>
    <source>
        <strain evidence="3">NY0171</strain>
    </source>
</reference>
<feature type="transmembrane region" description="Helical" evidence="2">
    <location>
        <begin position="226"/>
        <end position="244"/>
    </location>
</feature>
<dbReference type="Proteomes" id="UP001057375">
    <property type="component" value="Unassembled WGS sequence"/>
</dbReference>
<keyword evidence="2" id="KW-0472">Membrane</keyword>
<evidence type="ECO:0000313" key="3">
    <source>
        <dbReference type="EMBL" id="GKT26221.1"/>
    </source>
</evidence>
<protein>
    <recommendedName>
        <fullName evidence="5">Transmembrane protein</fullName>
    </recommendedName>
</protein>
<keyword evidence="2" id="KW-1133">Transmembrane helix</keyword>
<evidence type="ECO:0008006" key="5">
    <source>
        <dbReference type="Google" id="ProtNLM"/>
    </source>
</evidence>
<feature type="transmembrane region" description="Helical" evidence="2">
    <location>
        <begin position="162"/>
        <end position="180"/>
    </location>
</feature>
<feature type="transmembrane region" description="Helical" evidence="2">
    <location>
        <begin position="28"/>
        <end position="52"/>
    </location>
</feature>
<sequence length="479" mass="52581">MSKSQVDIRKIHIGESFRLAQRSTSRGCCAIMCTAFWPFVFMFLLWCGFFYFSFTTVFIQGIAAIETTNIADAQIKYADLITTDPIVTRIMPVEIVGTVTVVFIVAAICIVLMHLLSASFSTFATIKALDLLDEPEKPPLCSYCGATWRAVPKVWVVELPGLFFNTAARMAIAVFLIFLIDPVDPDATMIWEMLFTIRKYAVIVLNLLGFDFADNDAGAEGDGIKYLIYFFGARLLCAVINSIYQFSSSFCKLHLIDTKGKSSIRNAFNVGCSAMCSPSNGANWCRLVFISIIIAAIRIGSFFFLPILLWWMWPFCISIYAAAYRTAFPKPEGLIKSSRIVPGGSLDITSSSRKDDVEMQVTRTAALHGMGEDSLVPMANIPTESLAKITNPVASDLIADLIAFSGEEAVENHPTHDTSSKHDKKVITDDSDGIDPDHSTNIQVEPAITGTTAEVVDDQDVVLVGGFENDDSSEGSFIV</sequence>
<proteinExistence type="predicted"/>